<dbReference type="InterPro" id="IPR020472">
    <property type="entry name" value="WD40_PAC1"/>
</dbReference>
<dbReference type="PANTHER" id="PTHR19846:SF0">
    <property type="entry name" value="PRE-MRNA PROCESSING FACTOR 4"/>
    <property type="match status" value="1"/>
</dbReference>
<protein>
    <recommendedName>
        <fullName evidence="5">Pre-mRNA processing factor 4 (PRP4)-like domain-containing protein</fullName>
    </recommendedName>
</protein>
<dbReference type="GO" id="GO:0030621">
    <property type="term" value="F:U4 snRNA binding"/>
    <property type="evidence" value="ECO:0007669"/>
    <property type="project" value="TreeGrafter"/>
</dbReference>
<dbReference type="FunFam" id="2.130.10.10:FF:000411">
    <property type="entry name" value="U4/U6 small nuclear ribonucleoprotein Prp4"/>
    <property type="match status" value="1"/>
</dbReference>
<accession>T1J785</accession>
<dbReference type="InterPro" id="IPR014906">
    <property type="entry name" value="PRP4-like"/>
</dbReference>
<feature type="repeat" description="WD" evidence="3">
    <location>
        <begin position="450"/>
        <end position="482"/>
    </location>
</feature>
<dbReference type="InterPro" id="IPR019775">
    <property type="entry name" value="WD40_repeat_CS"/>
</dbReference>
<dbReference type="SUPFAM" id="SSF50978">
    <property type="entry name" value="WD40 repeat-like"/>
    <property type="match status" value="1"/>
</dbReference>
<dbReference type="PhylomeDB" id="T1J785"/>
<evidence type="ECO:0000256" key="1">
    <source>
        <dbReference type="ARBA" id="ARBA00022574"/>
    </source>
</evidence>
<dbReference type="GO" id="GO:0046540">
    <property type="term" value="C:U4/U6 x U5 tri-snRNP complex"/>
    <property type="evidence" value="ECO:0007669"/>
    <property type="project" value="TreeGrafter"/>
</dbReference>
<dbReference type="EnsemblMetazoa" id="SMAR009522-RA">
    <property type="protein sequence ID" value="SMAR009522-PA"/>
    <property type="gene ID" value="SMAR009522"/>
</dbReference>
<dbReference type="PRINTS" id="PR00320">
    <property type="entry name" value="GPROTEINBRPT"/>
</dbReference>
<organism evidence="6 7">
    <name type="scientific">Strigamia maritima</name>
    <name type="common">European centipede</name>
    <name type="synonym">Geophilus maritimus</name>
    <dbReference type="NCBI Taxonomy" id="126957"/>
    <lineage>
        <taxon>Eukaryota</taxon>
        <taxon>Metazoa</taxon>
        <taxon>Ecdysozoa</taxon>
        <taxon>Arthropoda</taxon>
        <taxon>Myriapoda</taxon>
        <taxon>Chilopoda</taxon>
        <taxon>Pleurostigmophora</taxon>
        <taxon>Geophilomorpha</taxon>
        <taxon>Linotaeniidae</taxon>
        <taxon>Strigamia</taxon>
    </lineage>
</organism>
<dbReference type="Proteomes" id="UP000014500">
    <property type="component" value="Unassembled WGS sequence"/>
</dbReference>
<dbReference type="FunFam" id="4.10.280.110:FF:000002">
    <property type="entry name" value="U4/U6 small nuclear ribonucleoprotein Prp4"/>
    <property type="match status" value="1"/>
</dbReference>
<evidence type="ECO:0000256" key="4">
    <source>
        <dbReference type="SAM" id="MobiDB-lite"/>
    </source>
</evidence>
<feature type="region of interest" description="Disordered" evidence="4">
    <location>
        <begin position="1"/>
        <end position="30"/>
    </location>
</feature>
<feature type="repeat" description="WD" evidence="3">
    <location>
        <begin position="408"/>
        <end position="449"/>
    </location>
</feature>
<reference evidence="7" key="1">
    <citation type="submission" date="2011-05" db="EMBL/GenBank/DDBJ databases">
        <authorList>
            <person name="Richards S.R."/>
            <person name="Qu J."/>
            <person name="Jiang H."/>
            <person name="Jhangiani S.N."/>
            <person name="Agravi P."/>
            <person name="Goodspeed R."/>
            <person name="Gross S."/>
            <person name="Mandapat C."/>
            <person name="Jackson L."/>
            <person name="Mathew T."/>
            <person name="Pu L."/>
            <person name="Thornton R."/>
            <person name="Saada N."/>
            <person name="Wilczek-Boney K.B."/>
            <person name="Lee S."/>
            <person name="Kovar C."/>
            <person name="Wu Y."/>
            <person name="Scherer S.E."/>
            <person name="Worley K.C."/>
            <person name="Muzny D.M."/>
            <person name="Gibbs R."/>
        </authorList>
    </citation>
    <scope>NUCLEOTIDE SEQUENCE</scope>
    <source>
        <strain evidence="7">Brora</strain>
    </source>
</reference>
<dbReference type="Pfam" id="PF00400">
    <property type="entry name" value="WD40"/>
    <property type="match status" value="7"/>
</dbReference>
<keyword evidence="1 3" id="KW-0853">WD repeat</keyword>
<evidence type="ECO:0000313" key="6">
    <source>
        <dbReference type="EnsemblMetazoa" id="SMAR009522-PA"/>
    </source>
</evidence>
<dbReference type="PROSITE" id="PS50294">
    <property type="entry name" value="WD_REPEATS_REGION"/>
    <property type="match status" value="4"/>
</dbReference>
<sequence length="527" mass="59789">MSGSGVQKGQSRDDPVACTQMSDDEEISLPKKQKIMHFGMDEEEPIRISGKPTAAEMSEALKIGIEAGNINFSDEYMEMEEDVGKEKQIMLEEFERRKRARQINVSTDDAEVKANLRQLGEPICLFGEGPADRRERLRQILARLGEDAIKKRKDEEEDRRQQEKEHESTWYHEGTANLANARYWLAEYSIRKARERLRKAREFQLIPESQRNAKQQELHKRLRGLNIFASQIGDTRPVSFCQFSPNGKMLATTSWTGLCKLWSIPDCQLIKTLRGHNQHVGAMVFHPQSTISLSPSVCNMASCCADGSVKLWNLESEKPVANIEGHAPHRVSRIAYHPSGRFLATCVHDNSWRLWDLEVNEEILHQEGHSKAVYDIDFQCDGSLAVTGGLDGFGRVWDLRSGRCIMFMEGHLKSIYGVSFSPNGYHLATGSEDNTCKIWDLRRRYCVYTIPAHTNLISRVRFEGTTGHYLVTSSYDNTVKVWAHPGWSPLKTLSGHDGKVMGVDISPDGQLIATASFDRTFKLWTPE</sequence>
<dbReference type="eggNOG" id="KOG0272">
    <property type="taxonomic scope" value="Eukaryota"/>
</dbReference>
<dbReference type="CDD" id="cd00200">
    <property type="entry name" value="WD40"/>
    <property type="match status" value="1"/>
</dbReference>
<evidence type="ECO:0000259" key="5">
    <source>
        <dbReference type="SMART" id="SM00500"/>
    </source>
</evidence>
<feature type="domain" description="Pre-mRNA processing factor 4 (PRP4)-like" evidence="5">
    <location>
        <begin position="107"/>
        <end position="159"/>
    </location>
</feature>
<dbReference type="GO" id="GO:0000398">
    <property type="term" value="P:mRNA splicing, via spliceosome"/>
    <property type="evidence" value="ECO:0007669"/>
    <property type="project" value="TreeGrafter"/>
</dbReference>
<dbReference type="Pfam" id="PF08799">
    <property type="entry name" value="PRP4"/>
    <property type="match status" value="1"/>
</dbReference>
<dbReference type="InterPro" id="IPR036285">
    <property type="entry name" value="PRP4-like_sf"/>
</dbReference>
<name>T1J785_STRMM</name>
<dbReference type="STRING" id="126957.T1J785"/>
<dbReference type="PROSITE" id="PS00678">
    <property type="entry name" value="WD_REPEATS_1"/>
    <property type="match status" value="3"/>
</dbReference>
<dbReference type="OMA" id="LNEPICY"/>
<feature type="repeat" description="WD" evidence="3">
    <location>
        <begin position="493"/>
        <end position="527"/>
    </location>
</feature>
<dbReference type="EMBL" id="JH431916">
    <property type="status" value="NOT_ANNOTATED_CDS"/>
    <property type="molecule type" value="Genomic_DNA"/>
</dbReference>
<dbReference type="PROSITE" id="PS50082">
    <property type="entry name" value="WD_REPEATS_2"/>
    <property type="match status" value="6"/>
</dbReference>
<dbReference type="InterPro" id="IPR001680">
    <property type="entry name" value="WD40_rpt"/>
</dbReference>
<evidence type="ECO:0000313" key="7">
    <source>
        <dbReference type="Proteomes" id="UP000014500"/>
    </source>
</evidence>
<dbReference type="HOGENOM" id="CLU_000288_57_20_1"/>
<feature type="repeat" description="WD" evidence="3">
    <location>
        <begin position="366"/>
        <end position="407"/>
    </location>
</feature>
<keyword evidence="7" id="KW-1185">Reference proteome</keyword>
<dbReference type="Gene3D" id="4.10.280.110">
    <property type="entry name" value="Pre-mRNA processing factor 4 domain"/>
    <property type="match status" value="1"/>
</dbReference>
<dbReference type="Gene3D" id="2.130.10.10">
    <property type="entry name" value="YVTN repeat-like/Quinoprotein amine dehydrogenase"/>
    <property type="match status" value="3"/>
</dbReference>
<evidence type="ECO:0000256" key="2">
    <source>
        <dbReference type="ARBA" id="ARBA00022737"/>
    </source>
</evidence>
<feature type="repeat" description="WD" evidence="3">
    <location>
        <begin position="273"/>
        <end position="322"/>
    </location>
</feature>
<dbReference type="FunFam" id="2.130.10.10:FF:001300">
    <property type="entry name" value="U4/U6 small nuclear ribonucleoprotein Prp4"/>
    <property type="match status" value="1"/>
</dbReference>
<dbReference type="GO" id="GO:0017070">
    <property type="term" value="F:U6 snRNA binding"/>
    <property type="evidence" value="ECO:0007669"/>
    <property type="project" value="TreeGrafter"/>
</dbReference>
<proteinExistence type="predicted"/>
<dbReference type="SUPFAM" id="SSF158230">
    <property type="entry name" value="PRP4-like"/>
    <property type="match status" value="1"/>
</dbReference>
<dbReference type="InterPro" id="IPR015943">
    <property type="entry name" value="WD40/YVTN_repeat-like_dom_sf"/>
</dbReference>
<dbReference type="SMART" id="SM00500">
    <property type="entry name" value="SFM"/>
    <property type="match status" value="1"/>
</dbReference>
<dbReference type="PANTHER" id="PTHR19846">
    <property type="entry name" value="WD40 REPEAT PROTEIN"/>
    <property type="match status" value="1"/>
</dbReference>
<reference evidence="6" key="2">
    <citation type="submission" date="2015-02" db="UniProtKB">
        <authorList>
            <consortium name="EnsemblMetazoa"/>
        </authorList>
    </citation>
    <scope>IDENTIFICATION</scope>
</reference>
<keyword evidence="2" id="KW-0677">Repeat</keyword>
<dbReference type="AlphaFoldDB" id="T1J785"/>
<evidence type="ECO:0000256" key="3">
    <source>
        <dbReference type="PROSITE-ProRule" id="PRU00221"/>
    </source>
</evidence>
<feature type="repeat" description="WD" evidence="3">
    <location>
        <begin position="331"/>
        <end position="365"/>
    </location>
</feature>
<dbReference type="SMART" id="SM00320">
    <property type="entry name" value="WD40"/>
    <property type="match status" value="7"/>
</dbReference>
<dbReference type="InterPro" id="IPR036322">
    <property type="entry name" value="WD40_repeat_dom_sf"/>
</dbReference>